<dbReference type="InterPro" id="IPR001128">
    <property type="entry name" value="Cyt_P450"/>
</dbReference>
<dbReference type="GO" id="GO:0004497">
    <property type="term" value="F:monooxygenase activity"/>
    <property type="evidence" value="ECO:0007669"/>
    <property type="project" value="UniProtKB-KW"/>
</dbReference>
<dbReference type="PRINTS" id="PR00385">
    <property type="entry name" value="P450"/>
</dbReference>
<comment type="subcellular location">
    <subcellularLocation>
        <location evidence="2">Membrane</location>
        <topology evidence="2">Single-pass membrane protein</topology>
    </subcellularLocation>
</comment>
<dbReference type="InterPro" id="IPR017972">
    <property type="entry name" value="Cyt_P450_CS"/>
</dbReference>
<dbReference type="GO" id="GO:0016020">
    <property type="term" value="C:membrane"/>
    <property type="evidence" value="ECO:0007669"/>
    <property type="project" value="UniProtKB-SubCell"/>
</dbReference>
<keyword evidence="6" id="KW-0472">Membrane</keyword>
<dbReference type="InterPro" id="IPR036396">
    <property type="entry name" value="Cyt_P450_sf"/>
</dbReference>
<evidence type="ECO:0000313" key="11">
    <source>
        <dbReference type="EMBL" id="PKI71525.1"/>
    </source>
</evidence>
<evidence type="ECO:0000256" key="1">
    <source>
        <dbReference type="ARBA" id="ARBA00001971"/>
    </source>
</evidence>
<dbReference type="GO" id="GO:0016705">
    <property type="term" value="F:oxidoreductase activity, acting on paired donors, with incorporation or reduction of molecular oxygen"/>
    <property type="evidence" value="ECO:0007669"/>
    <property type="project" value="InterPro"/>
</dbReference>
<evidence type="ECO:0000256" key="8">
    <source>
        <dbReference type="ARBA" id="ARBA00023004"/>
    </source>
</evidence>
<keyword evidence="5 9" id="KW-0479">Metal-binding</keyword>
<dbReference type="GO" id="GO:0020037">
    <property type="term" value="F:heme binding"/>
    <property type="evidence" value="ECO:0007669"/>
    <property type="project" value="InterPro"/>
</dbReference>
<accession>A0A2I0KSS2</accession>
<evidence type="ECO:0000256" key="6">
    <source>
        <dbReference type="ARBA" id="ARBA00022989"/>
    </source>
</evidence>
<dbReference type="Gene3D" id="1.10.630.10">
    <property type="entry name" value="Cytochrome P450"/>
    <property type="match status" value="1"/>
</dbReference>
<dbReference type="AlphaFoldDB" id="A0A2I0KSS2"/>
<dbReference type="STRING" id="22663.A0A2I0KSS2"/>
<evidence type="ECO:0000256" key="4">
    <source>
        <dbReference type="ARBA" id="ARBA00022692"/>
    </source>
</evidence>
<keyword evidence="9 10" id="KW-0349">Heme</keyword>
<comment type="caution">
    <text evidence="11">The sequence shown here is derived from an EMBL/GenBank/DDBJ whole genome shotgun (WGS) entry which is preliminary data.</text>
</comment>
<evidence type="ECO:0000313" key="12">
    <source>
        <dbReference type="Proteomes" id="UP000233551"/>
    </source>
</evidence>
<keyword evidence="12" id="KW-1185">Reference proteome</keyword>
<evidence type="ECO:0000256" key="10">
    <source>
        <dbReference type="RuleBase" id="RU000461"/>
    </source>
</evidence>
<keyword evidence="7 10" id="KW-0560">Oxidoreductase</keyword>
<dbReference type="PANTHER" id="PTHR24286">
    <property type="entry name" value="CYTOCHROME P450 26"/>
    <property type="match status" value="1"/>
</dbReference>
<evidence type="ECO:0000256" key="5">
    <source>
        <dbReference type="ARBA" id="ARBA00022723"/>
    </source>
</evidence>
<comment type="similarity">
    <text evidence="3 10">Belongs to the cytochrome P450 family.</text>
</comment>
<dbReference type="SUPFAM" id="SSF48264">
    <property type="entry name" value="Cytochrome P450"/>
    <property type="match status" value="1"/>
</dbReference>
<keyword evidence="8 9" id="KW-0408">Iron</keyword>
<comment type="cofactor">
    <cofactor evidence="1 9">
        <name>heme</name>
        <dbReference type="ChEBI" id="CHEBI:30413"/>
    </cofactor>
</comment>
<proteinExistence type="inferred from homology"/>
<dbReference type="FunFam" id="1.10.630.10:FF:000022">
    <property type="entry name" value="Taxadiene 5-alpha hydroxylase"/>
    <property type="match status" value="1"/>
</dbReference>
<gene>
    <name evidence="11" type="ORF">CRG98_008042</name>
</gene>
<evidence type="ECO:0000256" key="9">
    <source>
        <dbReference type="PIRSR" id="PIRSR602401-1"/>
    </source>
</evidence>
<dbReference type="GO" id="GO:0005506">
    <property type="term" value="F:iron ion binding"/>
    <property type="evidence" value="ECO:0007669"/>
    <property type="project" value="InterPro"/>
</dbReference>
<keyword evidence="10" id="KW-0503">Monooxygenase</keyword>
<protein>
    <submittedName>
        <fullName evidence="11">Uncharacterized protein</fullName>
    </submittedName>
</protein>
<organism evidence="11 12">
    <name type="scientific">Punica granatum</name>
    <name type="common">Pomegranate</name>
    <dbReference type="NCBI Taxonomy" id="22663"/>
    <lineage>
        <taxon>Eukaryota</taxon>
        <taxon>Viridiplantae</taxon>
        <taxon>Streptophyta</taxon>
        <taxon>Embryophyta</taxon>
        <taxon>Tracheophyta</taxon>
        <taxon>Spermatophyta</taxon>
        <taxon>Magnoliopsida</taxon>
        <taxon>eudicotyledons</taxon>
        <taxon>Gunneridae</taxon>
        <taxon>Pentapetalae</taxon>
        <taxon>rosids</taxon>
        <taxon>malvids</taxon>
        <taxon>Myrtales</taxon>
        <taxon>Lythraceae</taxon>
        <taxon>Punica</taxon>
    </lineage>
</organism>
<dbReference type="GO" id="GO:0016125">
    <property type="term" value="P:sterol metabolic process"/>
    <property type="evidence" value="ECO:0007669"/>
    <property type="project" value="TreeGrafter"/>
</dbReference>
<dbReference type="Pfam" id="PF00067">
    <property type="entry name" value="p450"/>
    <property type="match status" value="1"/>
</dbReference>
<dbReference type="OrthoDB" id="1372046at2759"/>
<dbReference type="Proteomes" id="UP000233551">
    <property type="component" value="Unassembled WGS sequence"/>
</dbReference>
<dbReference type="InterPro" id="IPR002401">
    <property type="entry name" value="Cyt_P450_E_grp-I"/>
</dbReference>
<dbReference type="PROSITE" id="PS00086">
    <property type="entry name" value="CYTOCHROME_P450"/>
    <property type="match status" value="1"/>
</dbReference>
<dbReference type="EMBL" id="PGOL01000365">
    <property type="protein sequence ID" value="PKI71525.1"/>
    <property type="molecule type" value="Genomic_DNA"/>
</dbReference>
<evidence type="ECO:0000256" key="2">
    <source>
        <dbReference type="ARBA" id="ARBA00004167"/>
    </source>
</evidence>
<feature type="binding site" description="axial binding residue" evidence="9">
    <location>
        <position position="422"/>
    </location>
    <ligand>
        <name>heme</name>
        <dbReference type="ChEBI" id="CHEBI:30413"/>
    </ligand>
    <ligandPart>
        <name>Fe</name>
        <dbReference type="ChEBI" id="CHEBI:18248"/>
    </ligandPart>
</feature>
<name>A0A2I0KSS2_PUNGR</name>
<evidence type="ECO:0000256" key="7">
    <source>
        <dbReference type="ARBA" id="ARBA00023002"/>
    </source>
</evidence>
<reference evidence="11 12" key="1">
    <citation type="submission" date="2017-11" db="EMBL/GenBank/DDBJ databases">
        <title>De-novo sequencing of pomegranate (Punica granatum L.) genome.</title>
        <authorList>
            <person name="Akparov Z."/>
            <person name="Amiraslanov A."/>
            <person name="Hajiyeva S."/>
            <person name="Abbasov M."/>
            <person name="Kaur K."/>
            <person name="Hamwieh A."/>
            <person name="Solovyev V."/>
            <person name="Salamov A."/>
            <person name="Braich B."/>
            <person name="Kosarev P."/>
            <person name="Mahmoud A."/>
            <person name="Hajiyev E."/>
            <person name="Babayeva S."/>
            <person name="Izzatullayeva V."/>
            <person name="Mammadov A."/>
            <person name="Mammadov A."/>
            <person name="Sharifova S."/>
            <person name="Ojaghi J."/>
            <person name="Eynullazada K."/>
            <person name="Bayramov B."/>
            <person name="Abdulazimova A."/>
            <person name="Shahmuradov I."/>
        </authorList>
    </citation>
    <scope>NUCLEOTIDE SEQUENCE [LARGE SCALE GENOMIC DNA]</scope>
    <source>
        <strain evidence="12">cv. AG2017</strain>
        <tissue evidence="11">Leaf</tissue>
    </source>
</reference>
<sequence length="475" mass="54039">MMDLLVLAVIIVLLVTLLGTKLKLKQDYRNLPPGSSGWPVIGETLDMLRANSEGNPLKFSRDRVEKYKSLVFRTRVLGENMAVLCGPAGNKFVFSNEGKKVAVWWPSSVQQLIGPSLVNTSGDEARVHRKMLMNFFSIESLMQCIPTVDEVTRGHLATHWQGKEMVKVYPTIKDYTFELACRLFMSITDSEVISRLSYHFCSFIKGVITIPLNFPGTRFYAAMRAADAIRREIRVLVKQRRIDLENKVASPTQDLLSRLMSNPDENGKFLPEVEIINDMLDMLFAGHDTSSSTIMLLMKYLGELPQVHEKVLAEQREIAASKAAGELLKWEDLQRMRHSWNVVSEVMRMTPPVNGSFREAMVDIEFEGYTIPKGWKIHWNAAFTHYDPNCYPKAMEFDESRFEGSGPPPYSYVPFGGGPRMCLGKEFARLEILVFLHNLVNRFSWELSIPNEKVIYDPMPNPVNGLPIHLRPCNS</sequence>
<dbReference type="CDD" id="cd11043">
    <property type="entry name" value="CYP90-like"/>
    <property type="match status" value="1"/>
</dbReference>
<keyword evidence="6" id="KW-1133">Transmembrane helix</keyword>
<dbReference type="PRINTS" id="PR00463">
    <property type="entry name" value="EP450I"/>
</dbReference>
<keyword evidence="4" id="KW-0812">Transmembrane</keyword>
<dbReference type="PANTHER" id="PTHR24286:SF209">
    <property type="entry name" value="BETA-AMYRIN 28-OXIDASE-LIKE"/>
    <property type="match status" value="1"/>
</dbReference>
<dbReference type="GeneID" id="116200865"/>
<evidence type="ECO:0000256" key="3">
    <source>
        <dbReference type="ARBA" id="ARBA00010617"/>
    </source>
</evidence>